<keyword evidence="4" id="KW-0812">Transmembrane</keyword>
<dbReference type="eggNOG" id="KOG1505">
    <property type="taxonomic scope" value="Eukaryota"/>
</dbReference>
<dbReference type="RefSeq" id="XP_003956191.1">
    <property type="nucleotide sequence ID" value="XM_003956142.1"/>
</dbReference>
<dbReference type="CDD" id="cd07990">
    <property type="entry name" value="LPLAT_LCLAT1-like"/>
    <property type="match status" value="1"/>
</dbReference>
<dbReference type="Proteomes" id="UP000005220">
    <property type="component" value="Chromosome 3"/>
</dbReference>
<dbReference type="InterPro" id="IPR032098">
    <property type="entry name" value="Acyltransf_C"/>
</dbReference>
<keyword evidence="4" id="KW-1133">Transmembrane helix</keyword>
<protein>
    <recommendedName>
        <fullName evidence="5">Phospholipid/glycerol acyltransferase domain-containing protein</fullName>
    </recommendedName>
</protein>
<evidence type="ECO:0000256" key="3">
    <source>
        <dbReference type="ARBA" id="ARBA00023315"/>
    </source>
</evidence>
<keyword evidence="4" id="KW-0472">Membrane</keyword>
<dbReference type="STRING" id="1071382.H2ARQ6"/>
<dbReference type="EMBL" id="HE650823">
    <property type="protein sequence ID" value="CCF57056.1"/>
    <property type="molecule type" value="Genomic_DNA"/>
</dbReference>
<name>H2ARQ6_KAZAF</name>
<feature type="transmembrane region" description="Helical" evidence="4">
    <location>
        <begin position="388"/>
        <end position="407"/>
    </location>
</feature>
<dbReference type="GO" id="GO:0016746">
    <property type="term" value="F:acyltransferase activity"/>
    <property type="evidence" value="ECO:0007669"/>
    <property type="project" value="UniProtKB-KW"/>
</dbReference>
<comment type="similarity">
    <text evidence="1">Belongs to the 1-acyl-sn-glycerol-3-phosphate acyltransferase family.</text>
</comment>
<dbReference type="SMART" id="SM00563">
    <property type="entry name" value="PlsC"/>
    <property type="match status" value="1"/>
</dbReference>
<dbReference type="Pfam" id="PF01553">
    <property type="entry name" value="Acyltransferase"/>
    <property type="match status" value="1"/>
</dbReference>
<dbReference type="GeneID" id="13885613"/>
<dbReference type="InParanoid" id="H2ARQ6"/>
<proteinExistence type="inferred from homology"/>
<feature type="transmembrane region" description="Helical" evidence="4">
    <location>
        <begin position="17"/>
        <end position="41"/>
    </location>
</feature>
<organism evidence="6 7">
    <name type="scientific">Kazachstania africana (strain ATCC 22294 / BCRC 22015 / CBS 2517 / CECT 1963 / NBRC 1671 / NRRL Y-8276)</name>
    <name type="common">Yeast</name>
    <name type="synonym">Kluyveromyces africanus</name>
    <dbReference type="NCBI Taxonomy" id="1071382"/>
    <lineage>
        <taxon>Eukaryota</taxon>
        <taxon>Fungi</taxon>
        <taxon>Dikarya</taxon>
        <taxon>Ascomycota</taxon>
        <taxon>Saccharomycotina</taxon>
        <taxon>Saccharomycetes</taxon>
        <taxon>Saccharomycetales</taxon>
        <taxon>Saccharomycetaceae</taxon>
        <taxon>Kazachstania</taxon>
    </lineage>
</organism>
<dbReference type="SUPFAM" id="SSF69593">
    <property type="entry name" value="Glycerol-3-phosphate (1)-acyltransferase"/>
    <property type="match status" value="1"/>
</dbReference>
<dbReference type="Pfam" id="PF16076">
    <property type="entry name" value="Acyltransf_C"/>
    <property type="match status" value="1"/>
</dbReference>
<reference evidence="6 7" key="1">
    <citation type="journal article" date="2011" name="Proc. Natl. Acad. Sci. U.S.A.">
        <title>Evolutionary erosion of yeast sex chromosomes by mating-type switching accidents.</title>
        <authorList>
            <person name="Gordon J.L."/>
            <person name="Armisen D."/>
            <person name="Proux-Wera E."/>
            <person name="Oheigeartaigh S.S."/>
            <person name="Byrne K.P."/>
            <person name="Wolfe K.H."/>
        </authorList>
    </citation>
    <scope>NUCLEOTIDE SEQUENCE [LARGE SCALE GENOMIC DNA]</scope>
    <source>
        <strain evidence="7">ATCC 22294 / BCRC 22015 / CBS 2517 / CECT 1963 / NBRC 1671 / NRRL Y-8276</strain>
    </source>
</reference>
<accession>H2ARQ6</accession>
<dbReference type="InterPro" id="IPR002123">
    <property type="entry name" value="Plipid/glycerol_acylTrfase"/>
</dbReference>
<keyword evidence="2" id="KW-0808">Transferase</keyword>
<sequence length="411" mass="46955">MAHASSNSWLIYNVKKVVVPLISILVFVEDIFVLLLCQLYITHFIPKDTPRFQNALDQTKKAFICILITIWHVVAPSKVRITTDNKTIPKGTFFIDLKKNKFSSNIKPNSVTIANHQIYTDWVFLWWLAYTSNLAGRVYIMLKKSLQSIPVLGYGMTNFKFIFMNRKWAADRVHLINSLRELDADARGTGSLTGSRPVSVDDNGLINWNTTIQPSAEIKQSKKGTSCWPYNLILFPEGTNHTANTLSKSIIFAEKANRKPLKNVLLPHSTGLRFCLRNLKPSLDILYDVTIAYSGIDKETKFAADAYGLGSIFLEGKYPSIVDIYIRAFEIENIPIDDEDQFVDWIYNVWKEKDELLENYHKNGNSFGLDPELNYSTMDGFSVSNWEFFLVLAFPLASTLFLLKYILSLLF</sequence>
<feature type="domain" description="Phospholipid/glycerol acyltransferase" evidence="5">
    <location>
        <begin position="110"/>
        <end position="273"/>
    </location>
</feature>
<dbReference type="HOGENOM" id="CLU_041844_3_2_1"/>
<evidence type="ECO:0000256" key="1">
    <source>
        <dbReference type="ARBA" id="ARBA00008655"/>
    </source>
</evidence>
<dbReference type="GO" id="GO:0005783">
    <property type="term" value="C:endoplasmic reticulum"/>
    <property type="evidence" value="ECO:0007669"/>
    <property type="project" value="TreeGrafter"/>
</dbReference>
<dbReference type="PANTHER" id="PTHR10983">
    <property type="entry name" value="1-ACYLGLYCEROL-3-PHOSPHATE ACYLTRANSFERASE-RELATED"/>
    <property type="match status" value="1"/>
</dbReference>
<keyword evidence="3" id="KW-0012">Acyltransferase</keyword>
<evidence type="ECO:0000259" key="5">
    <source>
        <dbReference type="SMART" id="SM00563"/>
    </source>
</evidence>
<keyword evidence="7" id="KW-1185">Reference proteome</keyword>
<dbReference type="OrthoDB" id="189226at2759"/>
<dbReference type="FunCoup" id="H2ARQ6">
    <property type="interactions" value="294"/>
</dbReference>
<dbReference type="GO" id="GO:0036149">
    <property type="term" value="P:phosphatidylinositol acyl-chain remodeling"/>
    <property type="evidence" value="ECO:0007669"/>
    <property type="project" value="EnsemblFungi"/>
</dbReference>
<gene>
    <name evidence="6" type="primary">KAFR0C00610</name>
    <name evidence="6" type="ORF">KAFR_0C00610</name>
</gene>
<dbReference type="PANTHER" id="PTHR10983:SF16">
    <property type="entry name" value="LYSOCARDIOLIPIN ACYLTRANSFERASE 1"/>
    <property type="match status" value="1"/>
</dbReference>
<evidence type="ECO:0000256" key="4">
    <source>
        <dbReference type="SAM" id="Phobius"/>
    </source>
</evidence>
<evidence type="ECO:0000313" key="7">
    <source>
        <dbReference type="Proteomes" id="UP000005220"/>
    </source>
</evidence>
<evidence type="ECO:0000256" key="2">
    <source>
        <dbReference type="ARBA" id="ARBA00022679"/>
    </source>
</evidence>
<dbReference type="KEGG" id="kaf:KAFR_0C00610"/>
<dbReference type="AlphaFoldDB" id="H2ARQ6"/>
<evidence type="ECO:0000313" key="6">
    <source>
        <dbReference type="EMBL" id="CCF57056.1"/>
    </source>
</evidence>